<evidence type="ECO:0000313" key="2">
    <source>
        <dbReference type="EMBL" id="MFD1301464.1"/>
    </source>
</evidence>
<name>A0ABW3WYV9_9HYPH</name>
<accession>A0ABW3WYV9</accession>
<dbReference type="RefSeq" id="WP_379040018.1">
    <property type="nucleotide sequence ID" value="NZ_JBHTND010000008.1"/>
</dbReference>
<proteinExistence type="predicted"/>
<feature type="domain" description="DUF5615" evidence="1">
    <location>
        <begin position="1"/>
        <end position="109"/>
    </location>
</feature>
<dbReference type="EMBL" id="JBHTND010000008">
    <property type="protein sequence ID" value="MFD1301464.1"/>
    <property type="molecule type" value="Genomic_DNA"/>
</dbReference>
<protein>
    <submittedName>
        <fullName evidence="2">DUF5615 family PIN-like protein</fullName>
    </submittedName>
</protein>
<dbReference type="Proteomes" id="UP001597176">
    <property type="component" value="Unassembled WGS sequence"/>
</dbReference>
<organism evidence="2 3">
    <name type="scientific">Methylobacterium marchantiae</name>
    <dbReference type="NCBI Taxonomy" id="600331"/>
    <lineage>
        <taxon>Bacteria</taxon>
        <taxon>Pseudomonadati</taxon>
        <taxon>Pseudomonadota</taxon>
        <taxon>Alphaproteobacteria</taxon>
        <taxon>Hyphomicrobiales</taxon>
        <taxon>Methylobacteriaceae</taxon>
        <taxon>Methylobacterium</taxon>
    </lineage>
</organism>
<reference evidence="3" key="1">
    <citation type="journal article" date="2019" name="Int. J. Syst. Evol. Microbiol.">
        <title>The Global Catalogue of Microorganisms (GCM) 10K type strain sequencing project: providing services to taxonomists for standard genome sequencing and annotation.</title>
        <authorList>
            <consortium name="The Broad Institute Genomics Platform"/>
            <consortium name="The Broad Institute Genome Sequencing Center for Infectious Disease"/>
            <person name="Wu L."/>
            <person name="Ma J."/>
        </authorList>
    </citation>
    <scope>NUCLEOTIDE SEQUENCE [LARGE SCALE GENOMIC DNA]</scope>
    <source>
        <strain evidence="3">CCUG 56108</strain>
    </source>
</reference>
<sequence length="124" mass="13451">MRFVIDMNLSMDWVGCLQTAGHDAVHWSNVGAVDAADDAIVEWARTEDRIVLTNDLDFGTLLAMSGASSPSVVQLRTDTTLSARIGPLVVQALARAEADLLSGAILTIEAERLRLRALDFARKE</sequence>
<comment type="caution">
    <text evidence="2">The sequence shown here is derived from an EMBL/GenBank/DDBJ whole genome shotgun (WGS) entry which is preliminary data.</text>
</comment>
<evidence type="ECO:0000259" key="1">
    <source>
        <dbReference type="Pfam" id="PF18480"/>
    </source>
</evidence>
<dbReference type="Pfam" id="PF18480">
    <property type="entry name" value="DUF5615"/>
    <property type="match status" value="1"/>
</dbReference>
<dbReference type="InterPro" id="IPR041049">
    <property type="entry name" value="DUF5615"/>
</dbReference>
<keyword evidence="3" id="KW-1185">Reference proteome</keyword>
<evidence type="ECO:0000313" key="3">
    <source>
        <dbReference type="Proteomes" id="UP001597176"/>
    </source>
</evidence>
<gene>
    <name evidence="2" type="ORF">ACFQ4G_07670</name>
</gene>